<evidence type="ECO:0000256" key="5">
    <source>
        <dbReference type="ARBA" id="ARBA00022927"/>
    </source>
</evidence>
<keyword evidence="5" id="KW-0653">Protein transport</keyword>
<evidence type="ECO:0000256" key="4">
    <source>
        <dbReference type="ARBA" id="ARBA00022692"/>
    </source>
</evidence>
<dbReference type="EMBL" id="JACMSC010000002">
    <property type="protein sequence ID" value="KAG6532584.1"/>
    <property type="molecule type" value="Genomic_DNA"/>
</dbReference>
<keyword evidence="10" id="KW-1185">Reference proteome</keyword>
<evidence type="ECO:0000256" key="2">
    <source>
        <dbReference type="ARBA" id="ARBA00008473"/>
    </source>
</evidence>
<accession>A0A8J5HY75</accession>
<evidence type="ECO:0000256" key="3">
    <source>
        <dbReference type="ARBA" id="ARBA00022448"/>
    </source>
</evidence>
<comment type="caution">
    <text evidence="9">The sequence shown here is derived from an EMBL/GenBank/DDBJ whole genome shotgun (WGS) entry which is preliminary data.</text>
</comment>
<comment type="subcellular location">
    <subcellularLocation>
        <location evidence="1">Golgi apparatus membrane</location>
        <topology evidence="1">Single-pass type IV membrane protein</topology>
    </subcellularLocation>
</comment>
<dbReference type="InterPro" id="IPR023601">
    <property type="entry name" value="Golgi_SNAP_su1"/>
</dbReference>
<protein>
    <submittedName>
        <fullName evidence="9">Uncharacterized protein</fullName>
    </submittedName>
</protein>
<gene>
    <name evidence="9" type="ORF">ZIOFF_006433</name>
</gene>
<dbReference type="GO" id="GO:0000139">
    <property type="term" value="C:Golgi membrane"/>
    <property type="evidence" value="ECO:0007669"/>
    <property type="project" value="UniProtKB-SubCell"/>
</dbReference>
<keyword evidence="8" id="KW-0472">Membrane</keyword>
<dbReference type="PANTHER" id="PTHR21094:SF3">
    <property type="entry name" value="GOLGI SNAP RECEPTOR COMPLEX MEMBER 1"/>
    <property type="match status" value="1"/>
</dbReference>
<comment type="similarity">
    <text evidence="2">Belongs to the GOSR1 family.</text>
</comment>
<dbReference type="GO" id="GO:0048219">
    <property type="term" value="P:inter-Golgi cisterna vesicle-mediated transport"/>
    <property type="evidence" value="ECO:0007669"/>
    <property type="project" value="TreeGrafter"/>
</dbReference>
<evidence type="ECO:0000256" key="1">
    <source>
        <dbReference type="ARBA" id="ARBA00004409"/>
    </source>
</evidence>
<keyword evidence="6" id="KW-1133">Transmembrane helix</keyword>
<keyword evidence="7" id="KW-0333">Golgi apparatus</keyword>
<dbReference type="GO" id="GO:0006888">
    <property type="term" value="P:endoplasmic reticulum to Golgi vesicle-mediated transport"/>
    <property type="evidence" value="ECO:0007669"/>
    <property type="project" value="InterPro"/>
</dbReference>
<dbReference type="AlphaFoldDB" id="A0A8J5HY75"/>
<keyword evidence="3" id="KW-0813">Transport</keyword>
<dbReference type="GO" id="GO:0005797">
    <property type="term" value="C:Golgi medial cisterna"/>
    <property type="evidence" value="ECO:0007669"/>
    <property type="project" value="TreeGrafter"/>
</dbReference>
<keyword evidence="4" id="KW-0812">Transmembrane</keyword>
<dbReference type="GO" id="GO:0015031">
    <property type="term" value="P:protein transport"/>
    <property type="evidence" value="ECO:0007669"/>
    <property type="project" value="UniProtKB-KW"/>
</dbReference>
<dbReference type="GO" id="GO:0005801">
    <property type="term" value="C:cis-Golgi network"/>
    <property type="evidence" value="ECO:0007669"/>
    <property type="project" value="InterPro"/>
</dbReference>
<sequence>MASLTWFSVSSPRKVIPNNQAFKWRSSKLPRQVQKPILRRKCLTLCSSNLFPWEASPPYATTEDGDGIIKGSNIVEPIDADDKLGIPIFQGEEEAIIDMKSQPPTLQQPLKWPMWLLGPSVLLATGMAPTLWTRLSFQHGSNLVSSHGRCLRTTSYKQPRTEDPSAGCIQVLEASVESAGPSSSFNTTLCISEGLSRTTSLVHLVCCAARAVPSAAFCADADGDAHMALEVTGVDSDTPSLRGLQGAAADERAQIGWGDRFPCMGDRKHPWVGVMVGVDSWSSANECCLIEEIVRVLQIINGGREAFCDTLLAVAPVADWDELRREARRIEGNLDVRLSSYAKLGGGIPSFPRPFLVLHVIIVVDSRRSLGSENPASDSHWKLMEIEMLLARLTEVNEAMSRCAAASTTTTSMAQKLIRDRNILHELTQVEFHDVV</sequence>
<evidence type="ECO:0000313" key="10">
    <source>
        <dbReference type="Proteomes" id="UP000734854"/>
    </source>
</evidence>
<proteinExistence type="inferred from homology"/>
<dbReference type="GO" id="GO:0031201">
    <property type="term" value="C:SNARE complex"/>
    <property type="evidence" value="ECO:0007669"/>
    <property type="project" value="TreeGrafter"/>
</dbReference>
<dbReference type="Proteomes" id="UP000734854">
    <property type="component" value="Unassembled WGS sequence"/>
</dbReference>
<organism evidence="9 10">
    <name type="scientific">Zingiber officinale</name>
    <name type="common">Ginger</name>
    <name type="synonym">Amomum zingiber</name>
    <dbReference type="NCBI Taxonomy" id="94328"/>
    <lineage>
        <taxon>Eukaryota</taxon>
        <taxon>Viridiplantae</taxon>
        <taxon>Streptophyta</taxon>
        <taxon>Embryophyta</taxon>
        <taxon>Tracheophyta</taxon>
        <taxon>Spermatophyta</taxon>
        <taxon>Magnoliopsida</taxon>
        <taxon>Liliopsida</taxon>
        <taxon>Zingiberales</taxon>
        <taxon>Zingiberaceae</taxon>
        <taxon>Zingiber</taxon>
    </lineage>
</organism>
<evidence type="ECO:0000313" key="9">
    <source>
        <dbReference type="EMBL" id="KAG6532584.1"/>
    </source>
</evidence>
<dbReference type="GO" id="GO:0006906">
    <property type="term" value="P:vesicle fusion"/>
    <property type="evidence" value="ECO:0007669"/>
    <property type="project" value="TreeGrafter"/>
</dbReference>
<dbReference type="GO" id="GO:0005484">
    <property type="term" value="F:SNAP receptor activity"/>
    <property type="evidence" value="ECO:0007669"/>
    <property type="project" value="TreeGrafter"/>
</dbReference>
<evidence type="ECO:0000256" key="6">
    <source>
        <dbReference type="ARBA" id="ARBA00022989"/>
    </source>
</evidence>
<dbReference type="PANTHER" id="PTHR21094">
    <property type="entry name" value="GOS-28 SNARE- RELATED"/>
    <property type="match status" value="1"/>
</dbReference>
<evidence type="ECO:0000256" key="7">
    <source>
        <dbReference type="ARBA" id="ARBA00023034"/>
    </source>
</evidence>
<name>A0A8J5HY75_ZINOF</name>
<reference evidence="9 10" key="1">
    <citation type="submission" date="2020-08" db="EMBL/GenBank/DDBJ databases">
        <title>Plant Genome Project.</title>
        <authorList>
            <person name="Zhang R.-G."/>
        </authorList>
    </citation>
    <scope>NUCLEOTIDE SEQUENCE [LARGE SCALE GENOMIC DNA]</scope>
    <source>
        <tissue evidence="9">Rhizome</tissue>
    </source>
</reference>
<evidence type="ECO:0000256" key="8">
    <source>
        <dbReference type="ARBA" id="ARBA00023136"/>
    </source>
</evidence>